<evidence type="ECO:0000313" key="7">
    <source>
        <dbReference type="EMBL" id="GJN06142.1"/>
    </source>
</evidence>
<evidence type="ECO:0000256" key="5">
    <source>
        <dbReference type="ARBA" id="ARBA00024045"/>
    </source>
</evidence>
<comment type="similarity">
    <text evidence="5">Belongs to the HIPP family.</text>
</comment>
<dbReference type="SUPFAM" id="SSF55008">
    <property type="entry name" value="HMA, heavy metal-associated domain"/>
    <property type="match status" value="1"/>
</dbReference>
<proteinExistence type="inferred from homology"/>
<evidence type="ECO:0000259" key="6">
    <source>
        <dbReference type="PROSITE" id="PS50846"/>
    </source>
</evidence>
<organism evidence="7 8">
    <name type="scientific">Eleusine coracana subsp. coracana</name>
    <dbReference type="NCBI Taxonomy" id="191504"/>
    <lineage>
        <taxon>Eukaryota</taxon>
        <taxon>Viridiplantae</taxon>
        <taxon>Streptophyta</taxon>
        <taxon>Embryophyta</taxon>
        <taxon>Tracheophyta</taxon>
        <taxon>Spermatophyta</taxon>
        <taxon>Magnoliopsida</taxon>
        <taxon>Liliopsida</taxon>
        <taxon>Poales</taxon>
        <taxon>Poaceae</taxon>
        <taxon>PACMAD clade</taxon>
        <taxon>Chloridoideae</taxon>
        <taxon>Cynodonteae</taxon>
        <taxon>Eleusininae</taxon>
        <taxon>Eleusine</taxon>
    </lineage>
</organism>
<dbReference type="PANTHER" id="PTHR45811:SF34">
    <property type="entry name" value="HMA DOMAIN-CONTAINING PROTEIN"/>
    <property type="match status" value="1"/>
</dbReference>
<gene>
    <name evidence="7" type="primary">ga23842</name>
    <name evidence="7" type="ORF">PR202_ga23842</name>
</gene>
<accession>A0AAV5D7D8</accession>
<sequence length="351" mass="38701">MAVLVTTLTLLIKGKRWIYLDCAGKAGVEQEFSVDPKGGQNTMSKKIVIKADLVDSKCRTAILSTVAKLKGIKSMDVDAEICTLTVIGSVDPVSIVLALKKACLAAVIVSVEDDKPKEPETEEPAEPDETKEPCHCQVEASVQACVPGCYYRPCVLPDCCYYRALRAAPYGYFYCNERPKIVIRADLVGKACKRDILSIVAGIRDIKSMEIDDVKSTLTVVGPVDPVRIVQKLKKNDPSFPAYIISVEDDKPPEKKDPCKEACEKLCKEKCDKACCKECKEKCEKECKEKCEKKCKEWLEKGSCSCCCGGGCTVSPGITYCPMPSYPYYYHGSSGWPYGYGYGGVYCYEEC</sequence>
<keyword evidence="4" id="KW-0636">Prenylation</keyword>
<evidence type="ECO:0000313" key="8">
    <source>
        <dbReference type="Proteomes" id="UP001054889"/>
    </source>
</evidence>
<feature type="domain" description="HMA" evidence="6">
    <location>
        <begin position="44"/>
        <end position="110"/>
    </location>
</feature>
<dbReference type="Gene3D" id="3.30.70.100">
    <property type="match status" value="2"/>
</dbReference>
<dbReference type="AlphaFoldDB" id="A0AAV5D7D8"/>
<keyword evidence="2" id="KW-0479">Metal-binding</keyword>
<dbReference type="InterPro" id="IPR036163">
    <property type="entry name" value="HMA_dom_sf"/>
</dbReference>
<keyword evidence="1" id="KW-0488">Methylation</keyword>
<comment type="caution">
    <text evidence="7">The sequence shown here is derived from an EMBL/GenBank/DDBJ whole genome shotgun (WGS) entry which is preliminary data.</text>
</comment>
<keyword evidence="8" id="KW-1185">Reference proteome</keyword>
<protein>
    <recommendedName>
        <fullName evidence="6">HMA domain-containing protein</fullName>
    </recommendedName>
</protein>
<dbReference type="Proteomes" id="UP001054889">
    <property type="component" value="Unassembled WGS sequence"/>
</dbReference>
<dbReference type="InterPro" id="IPR051863">
    <property type="entry name" value="HIPP"/>
</dbReference>
<reference evidence="7" key="2">
    <citation type="submission" date="2021-12" db="EMBL/GenBank/DDBJ databases">
        <title>Resequencing data analysis of finger millet.</title>
        <authorList>
            <person name="Hatakeyama M."/>
            <person name="Aluri S."/>
            <person name="Balachadran M.T."/>
            <person name="Sivarajan S.R."/>
            <person name="Poveda L."/>
            <person name="Shimizu-Inatsugi R."/>
            <person name="Schlapbach R."/>
            <person name="Sreeman S.M."/>
            <person name="Shimizu K.K."/>
        </authorList>
    </citation>
    <scope>NUCLEOTIDE SEQUENCE</scope>
</reference>
<dbReference type="PROSITE" id="PS50846">
    <property type="entry name" value="HMA_2"/>
    <property type="match status" value="1"/>
</dbReference>
<evidence type="ECO:0000256" key="3">
    <source>
        <dbReference type="ARBA" id="ARBA00023288"/>
    </source>
</evidence>
<evidence type="ECO:0000256" key="4">
    <source>
        <dbReference type="ARBA" id="ARBA00023289"/>
    </source>
</evidence>
<dbReference type="PANTHER" id="PTHR45811">
    <property type="entry name" value="COPPER TRANSPORT PROTEIN FAMILY-RELATED"/>
    <property type="match status" value="1"/>
</dbReference>
<dbReference type="EMBL" id="BQKI01000012">
    <property type="protein sequence ID" value="GJN06142.1"/>
    <property type="molecule type" value="Genomic_DNA"/>
</dbReference>
<keyword evidence="3" id="KW-0449">Lipoprotein</keyword>
<dbReference type="GO" id="GO:0046872">
    <property type="term" value="F:metal ion binding"/>
    <property type="evidence" value="ECO:0007669"/>
    <property type="project" value="UniProtKB-KW"/>
</dbReference>
<evidence type="ECO:0000256" key="1">
    <source>
        <dbReference type="ARBA" id="ARBA00022481"/>
    </source>
</evidence>
<reference evidence="7" key="1">
    <citation type="journal article" date="2018" name="DNA Res.">
        <title>Multiple hybrid de novo genome assembly of finger millet, an orphan allotetraploid crop.</title>
        <authorList>
            <person name="Hatakeyama M."/>
            <person name="Aluri S."/>
            <person name="Balachadran M.T."/>
            <person name="Sivarajan S.R."/>
            <person name="Patrignani A."/>
            <person name="Gruter S."/>
            <person name="Poveda L."/>
            <person name="Shimizu-Inatsugi R."/>
            <person name="Baeten J."/>
            <person name="Francoijs K.J."/>
            <person name="Nataraja K.N."/>
            <person name="Reddy Y.A.N."/>
            <person name="Phadnis S."/>
            <person name="Ravikumar R.L."/>
            <person name="Schlapbach R."/>
            <person name="Sreeman S.M."/>
            <person name="Shimizu K.K."/>
        </authorList>
    </citation>
    <scope>NUCLEOTIDE SEQUENCE</scope>
</reference>
<evidence type="ECO:0000256" key="2">
    <source>
        <dbReference type="ARBA" id="ARBA00022723"/>
    </source>
</evidence>
<dbReference type="InterPro" id="IPR006121">
    <property type="entry name" value="HMA_dom"/>
</dbReference>
<name>A0AAV5D7D8_ELECO</name>